<accession>A0A7M2SV98</accession>
<dbReference type="AlphaFoldDB" id="A0A7M2SV98"/>
<proteinExistence type="predicted"/>
<evidence type="ECO:0000313" key="1">
    <source>
        <dbReference type="EMBL" id="QOV40174.1"/>
    </source>
</evidence>
<dbReference type="RefSeq" id="WP_194048761.1">
    <property type="nucleotide sequence ID" value="NZ_CP063373.1"/>
</dbReference>
<gene>
    <name evidence="1" type="ORF">IM697_18295</name>
</gene>
<dbReference type="Proteomes" id="UP000594205">
    <property type="component" value="Chromosome"/>
</dbReference>
<sequence length="216" mass="23679">MLTLNSPFATATTFLAPLWATAVQGILLAPDRLICERSVFTAEWLADRRLPLADARQPGQTVALADGDGFVRPDHADDVAGCHLDRPRTRVYESLHVRSDSWVSLATLYLAGLLRREVVCTAYESLAGDRNLGPHDDAWTGLIVQFSGVKRWLVWPIAQAAPQEIVMRAGDVMVLPHGMKHDVSTPDTPGHSLHLVFAVTNRPIDPHPEAIRPSTA</sequence>
<dbReference type="EMBL" id="CP063373">
    <property type="protein sequence ID" value="QOV40174.1"/>
    <property type="molecule type" value="Genomic_DNA"/>
</dbReference>
<reference evidence="1 2" key="1">
    <citation type="submission" date="2020-10" db="EMBL/GenBank/DDBJ databases">
        <title>Streptomyces ferrugineus complate genome analysis.</title>
        <authorList>
            <person name="Anwar N."/>
        </authorList>
    </citation>
    <scope>NUCLEOTIDE SEQUENCE [LARGE SCALE GENOMIC DNA]</scope>
    <source>
        <strain evidence="1 2">CCTCC AA2014009</strain>
    </source>
</reference>
<name>A0A7M2SV98_9ACTN</name>
<keyword evidence="2" id="KW-1185">Reference proteome</keyword>
<dbReference type="Gene3D" id="2.60.120.650">
    <property type="entry name" value="Cupin"/>
    <property type="match status" value="1"/>
</dbReference>
<organism evidence="1 2">
    <name type="scientific">Streptomyces ferrugineus</name>
    <dbReference type="NCBI Taxonomy" id="1413221"/>
    <lineage>
        <taxon>Bacteria</taxon>
        <taxon>Bacillati</taxon>
        <taxon>Actinomycetota</taxon>
        <taxon>Actinomycetes</taxon>
        <taxon>Kitasatosporales</taxon>
        <taxon>Streptomycetaceae</taxon>
        <taxon>Streptomyces</taxon>
    </lineage>
</organism>
<protein>
    <recommendedName>
        <fullName evidence="3">JmjC domain-containing protein</fullName>
    </recommendedName>
</protein>
<evidence type="ECO:0000313" key="2">
    <source>
        <dbReference type="Proteomes" id="UP000594205"/>
    </source>
</evidence>
<dbReference type="SUPFAM" id="SSF51197">
    <property type="entry name" value="Clavaminate synthase-like"/>
    <property type="match status" value="1"/>
</dbReference>
<evidence type="ECO:0008006" key="3">
    <source>
        <dbReference type="Google" id="ProtNLM"/>
    </source>
</evidence>
<dbReference type="KEGG" id="sfeu:IM697_18295"/>